<feature type="compositionally biased region" description="Acidic residues" evidence="1">
    <location>
        <begin position="537"/>
        <end position="558"/>
    </location>
</feature>
<reference evidence="2 3" key="1">
    <citation type="submission" date="2024-05" db="EMBL/GenBank/DDBJ databases">
        <title>A draft genome resource for the thread blight pathogen Marasmius tenuissimus strain MS-2.</title>
        <authorList>
            <person name="Yulfo-Soto G.E."/>
            <person name="Baruah I.K."/>
            <person name="Amoako-Attah I."/>
            <person name="Bukari Y."/>
            <person name="Meinhardt L.W."/>
            <person name="Bailey B.A."/>
            <person name="Cohen S.P."/>
        </authorList>
    </citation>
    <scope>NUCLEOTIDE SEQUENCE [LARGE SCALE GENOMIC DNA]</scope>
    <source>
        <strain evidence="2 3">MS-2</strain>
    </source>
</reference>
<feature type="compositionally biased region" description="Basic and acidic residues" evidence="1">
    <location>
        <begin position="619"/>
        <end position="628"/>
    </location>
</feature>
<feature type="compositionally biased region" description="Basic and acidic residues" evidence="1">
    <location>
        <begin position="676"/>
        <end position="685"/>
    </location>
</feature>
<feature type="compositionally biased region" description="Acidic residues" evidence="1">
    <location>
        <begin position="580"/>
        <end position="605"/>
    </location>
</feature>
<feature type="region of interest" description="Disordered" evidence="1">
    <location>
        <begin position="1"/>
        <end position="97"/>
    </location>
</feature>
<gene>
    <name evidence="2" type="ORF">AAF712_012042</name>
</gene>
<feature type="compositionally biased region" description="Low complexity" evidence="1">
    <location>
        <begin position="845"/>
        <end position="860"/>
    </location>
</feature>
<feature type="compositionally biased region" description="Basic and acidic residues" evidence="1">
    <location>
        <begin position="755"/>
        <end position="774"/>
    </location>
</feature>
<evidence type="ECO:0000313" key="3">
    <source>
        <dbReference type="Proteomes" id="UP001437256"/>
    </source>
</evidence>
<evidence type="ECO:0000313" key="2">
    <source>
        <dbReference type="EMBL" id="KAL0061122.1"/>
    </source>
</evidence>
<feature type="compositionally biased region" description="Acidic residues" evidence="1">
    <location>
        <begin position="389"/>
        <end position="402"/>
    </location>
</feature>
<feature type="compositionally biased region" description="Polar residues" evidence="1">
    <location>
        <begin position="871"/>
        <end position="885"/>
    </location>
</feature>
<sequence>MSSQEPIGRKKRNLPKKITQAAGNNTLAGTSSVRRLRSGRMVDTAVNVNSGQGEGQPPLNRKKQRRGSQDTSGSPAVKRQRVDDEEHTTVPAAPLEVPQPAYPQQYVFVFDVPCPDLEAIFASSEFGEFPPQLTSQLVSSSSVQGIELFSPALFMAELPPLPESHTIVHEPIPAGIAEEGMGFGLEESGAEVVNASSDSHESEVEFGAEAYDEDDVNTGAGEGGCHIGDESGYEVVGDERMSETGEEGYGDAAADESNEIGDLANEDDADDRAQGYDFEEIGSLTEFQGTSEIEEELENGSGVRAVEEAGMSVSDEEEEQVKMLITDLEAEDSDEDAEEAGMVGSEEEGSRVDEKEMRVTDVEEAEFASVFLGEYGGQQEIVEDIGCDERDSEEGLEVEEVEMSLSREYEEQEEEFEGMVVRSDEMVDSDRKNGEGFEVEEVGSVPEEAEVMSISEGEYEGEEEEVEEIVDDARDAEEEIEAVMSVSEGEYDGREEVKEMTGENRDAEEEFTYEEAASVGETDVSVSRDQYEHEVEFEGMEDEDVGEEEELEVEEEMMVSEGGSGIDAEETQAEMSISEGEYDGREEEVEEMTGEVRDAEEEFGYEEATLVGEAGVSFSRDECEHEVEFEGMEDEDEGEEEALEVEEEMVVSEGGSDIDAEETQAEMSVSGEECEYERQEEHLEGMVDEDREDEFEVEGMAVEGSGTEEVQAGMSEQEEEFEEEIEVDAETGVEDLCDQAEVNADEEGMSIDEDPLNKRSFVEAQQKDVNKQDVEEGFADTESDAEEDMDVEEGPSPPSGAAHSNPSPPSDPPPTRLPRWEDTDDSISDTIPFEKTTQSTAGKGPKSQKPSSVPPKTTTAPPQPHKAPQAEPSTSSQHAPPQNAGSAEPSATHESKNPSTSGGDFPPPPKRAYGNDRESLREMLLELILLIPDQLKKNEVIAAMKDKVFLYADLHALIGRACIILNIVPVDCGNSSTKPKSGKTFDKHGFPKIKRRAQAVLDLSREVRLEISRLTQPKGAPLVSISSEQRKDWQRSRYTSGGPTIRAFVLDLTSRERWKDNKWNQQATQVFADYFVGLEGNKCYTKLSVTNAFKTHLRSLQKQYLKDNSPFSNHKEVHMTDRRGMRRRNHRKRRVNMIRASAVNNETMKRFVGIAKHFTIEMMSGEETETEKKGKSIAKTHRSLVQRWRSSELDEFLRLLDALHISTRYIESTAKYSPGQFPCYRTPSTKPDAEYHPEGLPKNWYDKAYLDEVPGRRQQLKVQPPVPLRLPDHVLRTARRFLHVRSRKDLPLDPNQVSLD</sequence>
<keyword evidence="3" id="KW-1185">Reference proteome</keyword>
<feature type="compositionally biased region" description="Basic and acidic residues" evidence="1">
    <location>
        <begin position="422"/>
        <end position="435"/>
    </location>
</feature>
<proteinExistence type="predicted"/>
<comment type="caution">
    <text evidence="2">The sequence shown here is derived from an EMBL/GenBank/DDBJ whole genome shotgun (WGS) entry which is preliminary data.</text>
</comment>
<feature type="region of interest" description="Disordered" evidence="1">
    <location>
        <begin position="389"/>
        <end position="444"/>
    </location>
</feature>
<feature type="compositionally biased region" description="Basic and acidic residues" evidence="1">
    <location>
        <begin position="491"/>
        <end position="505"/>
    </location>
</feature>
<feature type="compositionally biased region" description="Polar residues" evidence="1">
    <location>
        <begin position="21"/>
        <end position="33"/>
    </location>
</feature>
<feature type="compositionally biased region" description="Acidic residues" evidence="1">
    <location>
        <begin position="686"/>
        <end position="697"/>
    </location>
</feature>
<feature type="compositionally biased region" description="Acidic residues" evidence="1">
    <location>
        <begin position="629"/>
        <end position="664"/>
    </location>
</feature>
<evidence type="ECO:0000256" key="1">
    <source>
        <dbReference type="SAM" id="MobiDB-lite"/>
    </source>
</evidence>
<protein>
    <submittedName>
        <fullName evidence="2">Uncharacterized protein</fullName>
    </submittedName>
</protein>
<dbReference type="EMBL" id="JBBXMP010000147">
    <property type="protein sequence ID" value="KAL0061122.1"/>
    <property type="molecule type" value="Genomic_DNA"/>
</dbReference>
<dbReference type="Proteomes" id="UP001437256">
    <property type="component" value="Unassembled WGS sequence"/>
</dbReference>
<accession>A0ABR2ZKY7</accession>
<feature type="compositionally biased region" description="Acidic residues" evidence="1">
    <location>
        <begin position="330"/>
        <end position="339"/>
    </location>
</feature>
<feature type="compositionally biased region" description="Basic and acidic residues" evidence="1">
    <location>
        <begin position="348"/>
        <end position="358"/>
    </location>
</feature>
<feature type="compositionally biased region" description="Acidic residues" evidence="1">
    <location>
        <begin position="716"/>
        <end position="754"/>
    </location>
</feature>
<organism evidence="2 3">
    <name type="scientific">Marasmius tenuissimus</name>
    <dbReference type="NCBI Taxonomy" id="585030"/>
    <lineage>
        <taxon>Eukaryota</taxon>
        <taxon>Fungi</taxon>
        <taxon>Dikarya</taxon>
        <taxon>Basidiomycota</taxon>
        <taxon>Agaricomycotina</taxon>
        <taxon>Agaricomycetes</taxon>
        <taxon>Agaricomycetidae</taxon>
        <taxon>Agaricales</taxon>
        <taxon>Marasmiineae</taxon>
        <taxon>Marasmiaceae</taxon>
        <taxon>Marasmius</taxon>
    </lineage>
</organism>
<feature type="region of interest" description="Disordered" evidence="1">
    <location>
        <begin position="330"/>
        <end position="358"/>
    </location>
</feature>
<name>A0ABR2ZKY7_9AGAR</name>
<feature type="region of interest" description="Disordered" evidence="1">
    <location>
        <begin position="484"/>
        <end position="915"/>
    </location>
</feature>
<feature type="compositionally biased region" description="Acidic residues" evidence="1">
    <location>
        <begin position="775"/>
        <end position="793"/>
    </location>
</feature>
<feature type="compositionally biased region" description="Pro residues" evidence="1">
    <location>
        <begin position="806"/>
        <end position="816"/>
    </location>
</feature>